<proteinExistence type="predicted"/>
<dbReference type="AlphaFoldDB" id="A0A6B3NCL3"/>
<reference evidence="1" key="1">
    <citation type="submission" date="2019-11" db="EMBL/GenBank/DDBJ databases">
        <title>Genomic insights into an expanded diversity of filamentous marine cyanobacteria reveals the extraordinary biosynthetic potential of Moorea and Okeania.</title>
        <authorList>
            <person name="Ferreira Leao T."/>
            <person name="Wang M."/>
            <person name="Moss N."/>
            <person name="Da Silva R."/>
            <person name="Sanders J."/>
            <person name="Nurk S."/>
            <person name="Gurevich A."/>
            <person name="Humphrey G."/>
            <person name="Reher R."/>
            <person name="Zhu Q."/>
            <person name="Belda-Ferre P."/>
            <person name="Glukhov E."/>
            <person name="Rex R."/>
            <person name="Dorrestein P.C."/>
            <person name="Knight R."/>
            <person name="Pevzner P."/>
            <person name="Gerwick W.H."/>
            <person name="Gerwick L."/>
        </authorList>
    </citation>
    <scope>NUCLEOTIDE SEQUENCE</scope>
    <source>
        <strain evidence="1">SIO1C4</strain>
    </source>
</reference>
<feature type="non-terminal residue" evidence="1">
    <location>
        <position position="284"/>
    </location>
</feature>
<evidence type="ECO:0000313" key="1">
    <source>
        <dbReference type="EMBL" id="NER31286.1"/>
    </source>
</evidence>
<protein>
    <submittedName>
        <fullName evidence="1">Uncharacterized protein</fullName>
    </submittedName>
</protein>
<gene>
    <name evidence="1" type="ORF">F6J89_27620</name>
</gene>
<name>A0A6B3NCL3_9CYAN</name>
<dbReference type="EMBL" id="JAAHFQ010000773">
    <property type="protein sequence ID" value="NER31286.1"/>
    <property type="molecule type" value="Genomic_DNA"/>
</dbReference>
<organism evidence="1">
    <name type="scientific">Symploca sp. SIO1C4</name>
    <dbReference type="NCBI Taxonomy" id="2607765"/>
    <lineage>
        <taxon>Bacteria</taxon>
        <taxon>Bacillati</taxon>
        <taxon>Cyanobacteriota</taxon>
        <taxon>Cyanophyceae</taxon>
        <taxon>Coleofasciculales</taxon>
        <taxon>Coleofasciculaceae</taxon>
        <taxon>Symploca</taxon>
    </lineage>
</organism>
<sequence length="284" mass="31121">MSWLVTQWQGVFMLGWGRLTFLSPDETKIVLALKYEVHATGFTFTQLNNSTQRDSSKSLAETLSLLPTTNSDTIYYQASAVISTLPASPYDAFYGSTATGLEATGPQATFNFGENQLELQIKTPEALKEQPFAASPHQKTFFKNLNLTFTQTLNSPKISVVGTVVAVVLGEGIELTASLNSEDQLIFTKTDPNSTLTVPIQGWGEMDITSLIVKSVVPNISGLQTRYTFDEGKGDRIYDCAASNEPIDLTVKTDMPDTVAWDQVGNLTLKQVLEASEEDEEEPN</sequence>
<comment type="caution">
    <text evidence="1">The sequence shown here is derived from an EMBL/GenBank/DDBJ whole genome shotgun (WGS) entry which is preliminary data.</text>
</comment>
<accession>A0A6B3NCL3</accession>